<dbReference type="EMBL" id="JAHRIO010073086">
    <property type="protein sequence ID" value="MEQ2182794.1"/>
    <property type="molecule type" value="Genomic_DNA"/>
</dbReference>
<protein>
    <submittedName>
        <fullName evidence="1">Uncharacterized protein</fullName>
    </submittedName>
</protein>
<reference evidence="1 2" key="1">
    <citation type="submission" date="2021-06" db="EMBL/GenBank/DDBJ databases">
        <authorList>
            <person name="Palmer J.M."/>
        </authorList>
    </citation>
    <scope>NUCLEOTIDE SEQUENCE [LARGE SCALE GENOMIC DNA]</scope>
    <source>
        <strain evidence="1 2">GA_2019</strain>
        <tissue evidence="1">Muscle</tissue>
    </source>
</reference>
<dbReference type="Proteomes" id="UP001476798">
    <property type="component" value="Unassembled WGS sequence"/>
</dbReference>
<evidence type="ECO:0000313" key="1">
    <source>
        <dbReference type="EMBL" id="MEQ2182794.1"/>
    </source>
</evidence>
<accession>A0ABV0PH31</accession>
<organism evidence="1 2">
    <name type="scientific">Goodea atripinnis</name>
    <dbReference type="NCBI Taxonomy" id="208336"/>
    <lineage>
        <taxon>Eukaryota</taxon>
        <taxon>Metazoa</taxon>
        <taxon>Chordata</taxon>
        <taxon>Craniata</taxon>
        <taxon>Vertebrata</taxon>
        <taxon>Euteleostomi</taxon>
        <taxon>Actinopterygii</taxon>
        <taxon>Neopterygii</taxon>
        <taxon>Teleostei</taxon>
        <taxon>Neoteleostei</taxon>
        <taxon>Acanthomorphata</taxon>
        <taxon>Ovalentaria</taxon>
        <taxon>Atherinomorphae</taxon>
        <taxon>Cyprinodontiformes</taxon>
        <taxon>Goodeidae</taxon>
        <taxon>Goodea</taxon>
    </lineage>
</organism>
<proteinExistence type="predicted"/>
<gene>
    <name evidence="1" type="ORF">GOODEAATRI_025914</name>
</gene>
<sequence length="55" mass="6527">NVTLRMKLKLVIPSDAESVGTESCTRRERRDWLFLMPDEEEQSDRFDFSCCLLFL</sequence>
<name>A0ABV0PH31_9TELE</name>
<comment type="caution">
    <text evidence="1">The sequence shown here is derived from an EMBL/GenBank/DDBJ whole genome shotgun (WGS) entry which is preliminary data.</text>
</comment>
<keyword evidence="2" id="KW-1185">Reference proteome</keyword>
<feature type="non-terminal residue" evidence="1">
    <location>
        <position position="1"/>
    </location>
</feature>
<evidence type="ECO:0000313" key="2">
    <source>
        <dbReference type="Proteomes" id="UP001476798"/>
    </source>
</evidence>